<feature type="transmembrane region" description="Helical" evidence="1">
    <location>
        <begin position="217"/>
        <end position="233"/>
    </location>
</feature>
<evidence type="ECO:0008006" key="4">
    <source>
        <dbReference type="Google" id="ProtNLM"/>
    </source>
</evidence>
<sequence>MDKMIIKSINKYTLATFLLFGSLFFHFAKEMLQIRSDGWYVGQVNLYGDLVFHLGFINKFLESGQIVATNPYFSSIKPNYPIFADFITAQVARFTGVDLALFLVTFLMGLLTIYVARNFILNFIRDEKVIFLALLLFFFNGGFGFYYFFQDLASSQKSFFDFIFSLPNEYTDIKEKGYWWINTYLAYFLPQRGFLFAFPITLTVFSLLYVGYKRNKIMFFVIAGFLSGVLPLVQVHSLFVIFLVSLFFSLTTIFLSKFNSRLVISWILFAIITSAVALPIFSAISQIESPLKFIRIEPGWTSEENIIWFWFKNLGIFAPLLIISLFWLFKNKFLFTLYLPFLFIFIISNIFVFQPWDFDNSKLLVYWYFASTIVVAYFVNDQFLVKNLAKKAIGVFLIFIMVFSGALDVFKTFTPATSYQIFSNSDLEVAESVKNLTADKSLFLTASSHNHPIPALAGRSTLAGFHGWLWSHGLPYQERVNDVKQIYLGGTQAEQLISKYKINYATIGPSEKSEYQIDESFFIKFPAIRLTTGWTIYDVSTLWSDSNREN</sequence>
<accession>A0A0G0UFM4</accession>
<feature type="transmembrane region" description="Helical" evidence="1">
    <location>
        <begin position="364"/>
        <end position="380"/>
    </location>
</feature>
<feature type="transmembrane region" description="Helical" evidence="1">
    <location>
        <begin position="239"/>
        <end position="256"/>
    </location>
</feature>
<proteinExistence type="predicted"/>
<evidence type="ECO:0000256" key="1">
    <source>
        <dbReference type="SAM" id="Phobius"/>
    </source>
</evidence>
<dbReference type="EMBL" id="LCAG01000003">
    <property type="protein sequence ID" value="KKR87689.1"/>
    <property type="molecule type" value="Genomic_DNA"/>
</dbReference>
<reference evidence="2 3" key="1">
    <citation type="journal article" date="2015" name="Nature">
        <title>rRNA introns, odd ribosomes, and small enigmatic genomes across a large radiation of phyla.</title>
        <authorList>
            <person name="Brown C.T."/>
            <person name="Hug L.A."/>
            <person name="Thomas B.C."/>
            <person name="Sharon I."/>
            <person name="Castelle C.J."/>
            <person name="Singh A."/>
            <person name="Wilkins M.J."/>
            <person name="Williams K.H."/>
            <person name="Banfield J.F."/>
        </authorList>
    </citation>
    <scope>NUCLEOTIDE SEQUENCE [LARGE SCALE GENOMIC DNA]</scope>
</reference>
<keyword evidence="1" id="KW-0472">Membrane</keyword>
<feature type="transmembrane region" description="Helical" evidence="1">
    <location>
        <begin position="99"/>
        <end position="117"/>
    </location>
</feature>
<organism evidence="2 3">
    <name type="scientific">Candidatus Curtissbacteria bacterium GW2011_GWA1_41_11</name>
    <dbReference type="NCBI Taxonomy" id="1618409"/>
    <lineage>
        <taxon>Bacteria</taxon>
        <taxon>Candidatus Curtissiibacteriota</taxon>
    </lineage>
</organism>
<keyword evidence="1" id="KW-0812">Transmembrane</keyword>
<comment type="caution">
    <text evidence="2">The sequence shown here is derived from an EMBL/GenBank/DDBJ whole genome shotgun (WGS) entry which is preliminary data.</text>
</comment>
<evidence type="ECO:0000313" key="3">
    <source>
        <dbReference type="Proteomes" id="UP000034854"/>
    </source>
</evidence>
<dbReference type="AlphaFoldDB" id="A0A0G0UFM4"/>
<keyword evidence="1" id="KW-1133">Transmembrane helix</keyword>
<feature type="transmembrane region" description="Helical" evidence="1">
    <location>
        <begin position="129"/>
        <end position="149"/>
    </location>
</feature>
<feature type="transmembrane region" description="Helical" evidence="1">
    <location>
        <begin position="193"/>
        <end position="210"/>
    </location>
</feature>
<feature type="transmembrane region" description="Helical" evidence="1">
    <location>
        <begin position="307"/>
        <end position="328"/>
    </location>
</feature>
<name>A0A0G0UFM4_9BACT</name>
<feature type="transmembrane region" description="Helical" evidence="1">
    <location>
        <begin position="392"/>
        <end position="410"/>
    </location>
</feature>
<evidence type="ECO:0000313" key="2">
    <source>
        <dbReference type="EMBL" id="KKR87689.1"/>
    </source>
</evidence>
<protein>
    <recommendedName>
        <fullName evidence="4">Glycosyltransferase RgtA/B/C/D-like domain-containing protein</fullName>
    </recommendedName>
</protein>
<gene>
    <name evidence="2" type="ORF">UU34_C0003G0031</name>
</gene>
<feature type="transmembrane region" description="Helical" evidence="1">
    <location>
        <begin position="335"/>
        <end position="352"/>
    </location>
</feature>
<feature type="transmembrane region" description="Helical" evidence="1">
    <location>
        <begin position="263"/>
        <end position="287"/>
    </location>
</feature>
<dbReference type="Proteomes" id="UP000034854">
    <property type="component" value="Unassembled WGS sequence"/>
</dbReference>
<feature type="transmembrane region" description="Helical" evidence="1">
    <location>
        <begin position="12"/>
        <end position="28"/>
    </location>
</feature>